<organism evidence="1">
    <name type="scientific">Solanum lycopersicum</name>
    <name type="common">Tomato</name>
    <name type="synonym">Lycopersicon esculentum</name>
    <dbReference type="NCBI Taxonomy" id="4081"/>
    <lineage>
        <taxon>Eukaryota</taxon>
        <taxon>Viridiplantae</taxon>
        <taxon>Streptophyta</taxon>
        <taxon>Embryophyta</taxon>
        <taxon>Tracheophyta</taxon>
        <taxon>Spermatophyta</taxon>
        <taxon>Magnoliopsida</taxon>
        <taxon>eudicotyledons</taxon>
        <taxon>Gunneridae</taxon>
        <taxon>Pentapetalae</taxon>
        <taxon>asterids</taxon>
        <taxon>lamiids</taxon>
        <taxon>Solanales</taxon>
        <taxon>Solanaceae</taxon>
        <taxon>Solanoideae</taxon>
        <taxon>Solaneae</taxon>
        <taxon>Solanum</taxon>
        <taxon>Solanum subgen. Lycopersicon</taxon>
    </lineage>
</organism>
<reference evidence="1" key="1">
    <citation type="journal article" date="2012" name="Nature">
        <title>The tomato genome sequence provides insights into fleshy fruit evolution.</title>
        <authorList>
            <consortium name="Tomato Genome Consortium"/>
        </authorList>
    </citation>
    <scope>NUCLEOTIDE SEQUENCE [LARGE SCALE GENOMIC DNA]</scope>
    <source>
        <strain evidence="1">cv. Heinz 1706</strain>
    </source>
</reference>
<dbReference type="EnsemblPlants" id="Solyc08g015820.1.1">
    <property type="protein sequence ID" value="Solyc08g015820.1.1.1"/>
    <property type="gene ID" value="Solyc08g015820.1"/>
</dbReference>
<protein>
    <submittedName>
        <fullName evidence="1">Uncharacterized protein</fullName>
    </submittedName>
</protein>
<dbReference type="InParanoid" id="A0A3Q7HM01"/>
<keyword evidence="2" id="KW-1185">Reference proteome</keyword>
<proteinExistence type="predicted"/>
<accession>A0A3Q7HM01</accession>
<name>A0A3Q7HM01_SOLLC</name>
<dbReference type="AlphaFoldDB" id="A0A3Q7HM01"/>
<dbReference type="Proteomes" id="UP000004994">
    <property type="component" value="Chromosome 8"/>
</dbReference>
<evidence type="ECO:0000313" key="1">
    <source>
        <dbReference type="EnsemblPlants" id="Solyc08g015820.1.1.1"/>
    </source>
</evidence>
<dbReference type="PaxDb" id="4081-Solyc08g015820.1.1"/>
<sequence length="99" mass="11505">MSFQFLTFVGINFLATYRSLFLICYKSALELCPLYVSCAQSRIQASCFSGSNTYSFRIVCYFQNDKFDNLSLKRLPWQSVTFSYLHYSAVLEFFSGYPC</sequence>
<dbReference type="Gramene" id="Solyc08g015820.1.1">
    <property type="protein sequence ID" value="Solyc08g015820.1.1.1"/>
    <property type="gene ID" value="Solyc08g015820.1"/>
</dbReference>
<evidence type="ECO:0000313" key="2">
    <source>
        <dbReference type="Proteomes" id="UP000004994"/>
    </source>
</evidence>
<reference evidence="1" key="2">
    <citation type="submission" date="2019-01" db="UniProtKB">
        <authorList>
            <consortium name="EnsemblPlants"/>
        </authorList>
    </citation>
    <scope>IDENTIFICATION</scope>
    <source>
        <strain evidence="1">cv. Heinz 1706</strain>
    </source>
</reference>